<gene>
    <name evidence="4" type="ORF">IAB04_07670</name>
</gene>
<reference evidence="4" key="1">
    <citation type="submission" date="2020-10" db="EMBL/GenBank/DDBJ databases">
        <authorList>
            <person name="Gilroy R."/>
        </authorList>
    </citation>
    <scope>NUCLEOTIDE SEQUENCE</scope>
    <source>
        <strain evidence="4">ChiSjej4B22-9803</strain>
    </source>
</reference>
<feature type="chain" id="PRO_5039205019" evidence="2">
    <location>
        <begin position="25"/>
        <end position="1465"/>
    </location>
</feature>
<evidence type="ECO:0000313" key="4">
    <source>
        <dbReference type="EMBL" id="HIU49230.1"/>
    </source>
</evidence>
<feature type="domain" description="SLH" evidence="3">
    <location>
        <begin position="450"/>
        <end position="506"/>
    </location>
</feature>
<reference evidence="4" key="2">
    <citation type="journal article" date="2021" name="PeerJ">
        <title>Extensive microbial diversity within the chicken gut microbiome revealed by metagenomics and culture.</title>
        <authorList>
            <person name="Gilroy R."/>
            <person name="Ravi A."/>
            <person name="Getino M."/>
            <person name="Pursley I."/>
            <person name="Horton D.L."/>
            <person name="Alikhan N.F."/>
            <person name="Baker D."/>
            <person name="Gharbi K."/>
            <person name="Hall N."/>
            <person name="Watson M."/>
            <person name="Adriaenssens E.M."/>
            <person name="Foster-Nyarko E."/>
            <person name="Jarju S."/>
            <person name="Secka A."/>
            <person name="Antonio M."/>
            <person name="Oren A."/>
            <person name="Chaudhuri R.R."/>
            <person name="La Ragione R."/>
            <person name="Hildebrand F."/>
            <person name="Pallen M.J."/>
        </authorList>
    </citation>
    <scope>NUCLEOTIDE SEQUENCE</scope>
    <source>
        <strain evidence="4">ChiSjej4B22-9803</strain>
    </source>
</reference>
<dbReference type="PANTHER" id="PTHR43308:SF5">
    <property type="entry name" value="S-LAYER PROTEIN _ PEPTIDOGLYCAN ENDO-BETA-N-ACETYLGLUCOSAMINIDASE"/>
    <property type="match status" value="1"/>
</dbReference>
<evidence type="ECO:0000313" key="5">
    <source>
        <dbReference type="Proteomes" id="UP000824111"/>
    </source>
</evidence>
<keyword evidence="1" id="KW-0677">Repeat</keyword>
<feature type="domain" description="SLH" evidence="3">
    <location>
        <begin position="386"/>
        <end position="449"/>
    </location>
</feature>
<dbReference type="PROSITE" id="PS51272">
    <property type="entry name" value="SLH"/>
    <property type="match status" value="3"/>
</dbReference>
<dbReference type="Pfam" id="PF00395">
    <property type="entry name" value="SLH"/>
    <property type="match status" value="3"/>
</dbReference>
<evidence type="ECO:0000259" key="3">
    <source>
        <dbReference type="PROSITE" id="PS51272"/>
    </source>
</evidence>
<name>A0A9D1LWE9_9FIRM</name>
<dbReference type="PANTHER" id="PTHR43308">
    <property type="entry name" value="OUTER MEMBRANE PROTEIN ALPHA-RELATED"/>
    <property type="match status" value="1"/>
</dbReference>
<dbReference type="Proteomes" id="UP000824111">
    <property type="component" value="Unassembled WGS sequence"/>
</dbReference>
<accession>A0A9D1LWE9</accession>
<evidence type="ECO:0000256" key="1">
    <source>
        <dbReference type="ARBA" id="ARBA00022737"/>
    </source>
</evidence>
<dbReference type="InterPro" id="IPR051465">
    <property type="entry name" value="Cell_Envelope_Struct_Comp"/>
</dbReference>
<evidence type="ECO:0000256" key="2">
    <source>
        <dbReference type="SAM" id="SignalP"/>
    </source>
</evidence>
<protein>
    <submittedName>
        <fullName evidence="4">S-layer homology domain-containing protein</fullName>
    </submittedName>
</protein>
<dbReference type="EMBL" id="DVND01000190">
    <property type="protein sequence ID" value="HIU49230.1"/>
    <property type="molecule type" value="Genomic_DNA"/>
</dbReference>
<feature type="domain" description="SLH" evidence="3">
    <location>
        <begin position="507"/>
        <end position="570"/>
    </location>
</feature>
<comment type="caution">
    <text evidence="4">The sequence shown here is derived from an EMBL/GenBank/DDBJ whole genome shotgun (WGS) entry which is preliminary data.</text>
</comment>
<keyword evidence="2" id="KW-0732">Signal</keyword>
<dbReference type="InterPro" id="IPR001119">
    <property type="entry name" value="SLH_dom"/>
</dbReference>
<organism evidence="4 5">
    <name type="scientific">Candidatus Avimonoglobus intestinipullorum</name>
    <dbReference type="NCBI Taxonomy" id="2840699"/>
    <lineage>
        <taxon>Bacteria</taxon>
        <taxon>Bacillati</taxon>
        <taxon>Bacillota</taxon>
        <taxon>Clostridia</taxon>
        <taxon>Eubacteriales</taxon>
        <taxon>Candidatus Avimonoglobus</taxon>
    </lineage>
</organism>
<proteinExistence type="predicted"/>
<feature type="signal peptide" evidence="2">
    <location>
        <begin position="1"/>
        <end position="24"/>
    </location>
</feature>
<sequence length="1465" mass="160020">MLKKYLAAALVFVCVCCWTFVCGSAEVEVTKNWETGAVTVTGSVGEEHANRMLMMYCLPAGVSLEDIQPESGTQASTDQIAAIAYGVSGSDGSYSFPDIKVAGESGNYRFYITVTNSDTVYTSDAVHIATEESIAEFVQNFSNKGADEIYAILQEETGAGGLGLEIPLYNMLSEEGKRYAVEKLANRSYSDIAGITDSINEASAEAGIEKAADGANLDKLLYPTEYVDMAPYVDMVNQYNHMEEYEGLTTFIVLGSLGARDRTEILDAAVQLGFSSSDELFENIHISVINFEFRNCDGYGDITGIIETHHADVLSDLDLSSYQNSQYRNDLNKELLNRSFDSIEELIAAIEAYLENPDRPIQGGSTWNGTESPEVVPPITTIPESGSDIFTDLDGYEWADEAIGYLAARDIISGRGDGQFEPAAYVTREEFVTMVIKAFSLYSENAVCSFTDVPAGAWYAQYIASGVEAGVVSGVTDTLFGAGSNITRQDIAVIAARAKGAEGTYTDTGFTDNAQIADYAKNSVGWMREMGCISGYEDGTFRPMNACTRAEAAKIIYEVLNLGSAASSETVTETDSSGDFNEAYYIEARQVMEALGILETTGSGAMTDAKISRMELLKAVVRALNKGNTPSYSGADSSYTDVATSDLGYIEEAVERGLLPRNGSAGFAPDQDADYTFAMELLIKAAGYDPGGVGNASVRSTLTNRLRPGAAASLSKGDAYVMLFNLICDVNVNFLTSVHVSTSQNTILAGVFGITSDRAKLIGNSDTSADWEVCPEGQVKLSRQANGDTAVFDYEGDTTEFLGRSVRVYYDTENTIIYMCALYTDDIIVEFDGTQFLEYNPETRKISWGEYSASSRWESNMRIRERQIPADTDMIYNGSYTENHSYVYGLLEDPQTLSIGNVELIDSDRNGRIDLVKVEAYRPVVVWSVNASEMRIRDKITNQTVDLSSNASDAQVEIVDKDGKSVRLTNVKENDVLSIYENLDEPSDVKIITTTQTTQGMVSSIGETDRYRYVMIEGVEYPLSNAYAQYRGDIAIGNEYTLYLDHLGFVCETNMTAATVQIANVVRAVNVENSEGQIEVKLFNLNGEFVTATSSDKLRINGARVQAGDDGRAFYVDEELGAAVDAVDKIEYEMVQYRLDSEGKIREINTPKQNPKKGEFGYAKGMNNPDTTWTAPKQALLCYKSNGSYFIPYFGANEAMNFVGIDGETQTMTVPSKNITTGREEFYSAEQKTFSNDETAAIIAYTFGGEDSIYADLLVIVSDAASSPKDSKMYIVRDIQGAVNSEDEAGYQINCVAQDGAEESFITNGMSFPEFDLNSNTLTGDELEVSVGDIIKVGLDTHDNCSAIAMVYDYSSGQLTETNTNNWYSSERMVYGSVYSTDGNLFTYVHGQQISGDVDGQLQIGASRATTQTVIIVDPNADRVQERVKVGTVADLVGYTQSKTNYSKVIIYSRYGEPSAVFEYK</sequence>